<proteinExistence type="inferred from homology"/>
<evidence type="ECO:0000256" key="3">
    <source>
        <dbReference type="ARBA" id="ARBA00019010"/>
    </source>
</evidence>
<comment type="subcellular location">
    <subcellularLocation>
        <location evidence="1">Cytoplasm</location>
    </subcellularLocation>
</comment>
<accession>A0A9D4TLF5</accession>
<keyword evidence="9" id="KW-0460">Magnesium</keyword>
<evidence type="ECO:0000256" key="2">
    <source>
        <dbReference type="ARBA" id="ARBA00007599"/>
    </source>
</evidence>
<dbReference type="GO" id="GO:0005737">
    <property type="term" value="C:cytoplasm"/>
    <property type="evidence" value="ECO:0007669"/>
    <property type="project" value="UniProtKB-SubCell"/>
</dbReference>
<protein>
    <recommendedName>
        <fullName evidence="3">tRNA threonylcarbamoyladenosine biosynthesis protein TsaE</fullName>
    </recommendedName>
    <alternativeName>
        <fullName evidence="10">t(6)A37 threonylcarbamoyladenosine biosynthesis protein TsaE</fullName>
    </alternativeName>
</protein>
<dbReference type="NCBIfam" id="TIGR00150">
    <property type="entry name" value="T6A_YjeE"/>
    <property type="match status" value="1"/>
</dbReference>
<dbReference type="OrthoDB" id="507945at2759"/>
<dbReference type="InterPro" id="IPR027417">
    <property type="entry name" value="P-loop_NTPase"/>
</dbReference>
<feature type="region of interest" description="Disordered" evidence="11">
    <location>
        <begin position="1"/>
        <end position="25"/>
    </location>
</feature>
<evidence type="ECO:0000313" key="13">
    <source>
        <dbReference type="Proteomes" id="UP001055712"/>
    </source>
</evidence>
<evidence type="ECO:0000256" key="7">
    <source>
        <dbReference type="ARBA" id="ARBA00022741"/>
    </source>
</evidence>
<keyword evidence="13" id="KW-1185">Reference proteome</keyword>
<dbReference type="EMBL" id="SIDB01000009">
    <property type="protein sequence ID" value="KAI3428791.1"/>
    <property type="molecule type" value="Genomic_DNA"/>
</dbReference>
<comment type="caution">
    <text evidence="12">The sequence shown here is derived from an EMBL/GenBank/DDBJ whole genome shotgun (WGS) entry which is preliminary data.</text>
</comment>
<dbReference type="GO" id="GO:0005524">
    <property type="term" value="F:ATP binding"/>
    <property type="evidence" value="ECO:0007669"/>
    <property type="project" value="UniProtKB-KW"/>
</dbReference>
<dbReference type="AlphaFoldDB" id="A0A9D4TLF5"/>
<dbReference type="Pfam" id="PF02367">
    <property type="entry name" value="TsaE"/>
    <property type="match status" value="1"/>
</dbReference>
<dbReference type="GO" id="GO:0002949">
    <property type="term" value="P:tRNA threonylcarbamoyladenosine modification"/>
    <property type="evidence" value="ECO:0007669"/>
    <property type="project" value="InterPro"/>
</dbReference>
<comment type="similarity">
    <text evidence="2">Belongs to the TsaE family.</text>
</comment>
<evidence type="ECO:0000256" key="6">
    <source>
        <dbReference type="ARBA" id="ARBA00022723"/>
    </source>
</evidence>
<sequence>MLTTAAHHPGEAQAMQEQPAPSRMSVLAASPAATQAIANFFAQQLHAADCYLLYGSVGAGKSYFSRAFIRAAADDDELPVPSPTFLLQNIYNEHPGPPIHHFDLYRLTQQYDLARLDLQSSFTQAVCLVEWPQRMGLQHLPQEHLALHISILSPAEQQQAQQQLAAAESSAVGSVDLGCQQGEPGGGAEEDAVDGSSIDDGSGDARWRRMWLTPMGKRWLPRLQLLQRALEQQGAQLGCHLEQRLSQ</sequence>
<dbReference type="GO" id="GO:0046872">
    <property type="term" value="F:metal ion binding"/>
    <property type="evidence" value="ECO:0007669"/>
    <property type="project" value="UniProtKB-KW"/>
</dbReference>
<reference evidence="12" key="2">
    <citation type="submission" date="2020-11" db="EMBL/GenBank/DDBJ databases">
        <authorList>
            <person name="Cecchin M."/>
            <person name="Marcolungo L."/>
            <person name="Rossato M."/>
            <person name="Girolomoni L."/>
            <person name="Cosentino E."/>
            <person name="Cuine S."/>
            <person name="Li-Beisson Y."/>
            <person name="Delledonne M."/>
            <person name="Ballottari M."/>
        </authorList>
    </citation>
    <scope>NUCLEOTIDE SEQUENCE</scope>
    <source>
        <strain evidence="12">211/11P</strain>
        <tissue evidence="12">Whole cell</tissue>
    </source>
</reference>
<evidence type="ECO:0000256" key="10">
    <source>
        <dbReference type="ARBA" id="ARBA00032441"/>
    </source>
</evidence>
<keyword evidence="6" id="KW-0479">Metal-binding</keyword>
<evidence type="ECO:0000256" key="5">
    <source>
        <dbReference type="ARBA" id="ARBA00022694"/>
    </source>
</evidence>
<keyword evidence="8" id="KW-0067">ATP-binding</keyword>
<reference evidence="12" key="1">
    <citation type="journal article" date="2019" name="Plant J.">
        <title>Chlorella vulgaris genome assembly and annotation reveals the molecular basis for metabolic acclimation to high light conditions.</title>
        <authorList>
            <person name="Cecchin M."/>
            <person name="Marcolungo L."/>
            <person name="Rossato M."/>
            <person name="Girolomoni L."/>
            <person name="Cosentino E."/>
            <person name="Cuine S."/>
            <person name="Li-Beisson Y."/>
            <person name="Delledonne M."/>
            <person name="Ballottari M."/>
        </authorList>
    </citation>
    <scope>NUCLEOTIDE SEQUENCE</scope>
    <source>
        <strain evidence="12">211/11P</strain>
    </source>
</reference>
<keyword evidence="4" id="KW-0963">Cytoplasm</keyword>
<evidence type="ECO:0000256" key="1">
    <source>
        <dbReference type="ARBA" id="ARBA00004496"/>
    </source>
</evidence>
<organism evidence="12 13">
    <name type="scientific">Chlorella vulgaris</name>
    <name type="common">Green alga</name>
    <dbReference type="NCBI Taxonomy" id="3077"/>
    <lineage>
        <taxon>Eukaryota</taxon>
        <taxon>Viridiplantae</taxon>
        <taxon>Chlorophyta</taxon>
        <taxon>core chlorophytes</taxon>
        <taxon>Trebouxiophyceae</taxon>
        <taxon>Chlorellales</taxon>
        <taxon>Chlorellaceae</taxon>
        <taxon>Chlorella clade</taxon>
        <taxon>Chlorella</taxon>
    </lineage>
</organism>
<evidence type="ECO:0000256" key="8">
    <source>
        <dbReference type="ARBA" id="ARBA00022840"/>
    </source>
</evidence>
<dbReference type="Proteomes" id="UP001055712">
    <property type="component" value="Unassembled WGS sequence"/>
</dbReference>
<gene>
    <name evidence="12" type="ORF">D9Q98_007610</name>
</gene>
<dbReference type="InterPro" id="IPR003442">
    <property type="entry name" value="T6A_TsaE"/>
</dbReference>
<evidence type="ECO:0000256" key="11">
    <source>
        <dbReference type="SAM" id="MobiDB-lite"/>
    </source>
</evidence>
<keyword evidence="5" id="KW-0819">tRNA processing</keyword>
<dbReference type="PANTHER" id="PTHR33540:SF2">
    <property type="entry name" value="TRNA THREONYLCARBAMOYLADENOSINE BIOSYNTHESIS PROTEIN TSAE"/>
    <property type="match status" value="1"/>
</dbReference>
<evidence type="ECO:0000256" key="9">
    <source>
        <dbReference type="ARBA" id="ARBA00022842"/>
    </source>
</evidence>
<dbReference type="PANTHER" id="PTHR33540">
    <property type="entry name" value="TRNA THREONYLCARBAMOYLADENOSINE BIOSYNTHESIS PROTEIN TSAE"/>
    <property type="match status" value="1"/>
</dbReference>
<name>A0A9D4TLF5_CHLVU</name>
<dbReference type="SUPFAM" id="SSF52540">
    <property type="entry name" value="P-loop containing nucleoside triphosphate hydrolases"/>
    <property type="match status" value="1"/>
</dbReference>
<keyword evidence="7" id="KW-0547">Nucleotide-binding</keyword>
<feature type="region of interest" description="Disordered" evidence="11">
    <location>
        <begin position="176"/>
        <end position="201"/>
    </location>
</feature>
<dbReference type="Gene3D" id="3.40.50.300">
    <property type="entry name" value="P-loop containing nucleotide triphosphate hydrolases"/>
    <property type="match status" value="1"/>
</dbReference>
<evidence type="ECO:0000313" key="12">
    <source>
        <dbReference type="EMBL" id="KAI3428791.1"/>
    </source>
</evidence>
<evidence type="ECO:0000256" key="4">
    <source>
        <dbReference type="ARBA" id="ARBA00022490"/>
    </source>
</evidence>